<feature type="transmembrane region" description="Helical" evidence="6">
    <location>
        <begin position="358"/>
        <end position="376"/>
    </location>
</feature>
<feature type="region of interest" description="Disordered" evidence="5">
    <location>
        <begin position="455"/>
        <end position="486"/>
    </location>
</feature>
<dbReference type="Pfam" id="PF00860">
    <property type="entry name" value="Xan_ur_permease"/>
    <property type="match status" value="1"/>
</dbReference>
<reference evidence="7 8" key="1">
    <citation type="submission" date="2019-01" db="EMBL/GenBank/DDBJ databases">
        <title>Egibacter rhizosphaerae EGI 80759T.</title>
        <authorList>
            <person name="Chen D.-D."/>
            <person name="Tian Y."/>
            <person name="Jiao J.-Y."/>
            <person name="Zhang X.-T."/>
            <person name="Zhang Y.-G."/>
            <person name="Zhang Y."/>
            <person name="Xiao M."/>
            <person name="Shu W.-S."/>
            <person name="Li W.-J."/>
        </authorList>
    </citation>
    <scope>NUCLEOTIDE SEQUENCE [LARGE SCALE GENOMIC DNA]</scope>
    <source>
        <strain evidence="7 8">EGI 80759</strain>
    </source>
</reference>
<feature type="transmembrane region" description="Helical" evidence="6">
    <location>
        <begin position="388"/>
        <end position="407"/>
    </location>
</feature>
<dbReference type="Proteomes" id="UP000291469">
    <property type="component" value="Chromosome"/>
</dbReference>
<proteinExistence type="predicted"/>
<organism evidence="7 8">
    <name type="scientific">Egibacter rhizosphaerae</name>
    <dbReference type="NCBI Taxonomy" id="1670831"/>
    <lineage>
        <taxon>Bacteria</taxon>
        <taxon>Bacillati</taxon>
        <taxon>Actinomycetota</taxon>
        <taxon>Nitriliruptoria</taxon>
        <taxon>Egibacterales</taxon>
        <taxon>Egibacteraceae</taxon>
        <taxon>Egibacter</taxon>
    </lineage>
</organism>
<dbReference type="KEGG" id="erz:ER308_05765"/>
<dbReference type="NCBIfam" id="NF037981">
    <property type="entry name" value="NCS2_1"/>
    <property type="match status" value="1"/>
</dbReference>
<evidence type="ECO:0000313" key="8">
    <source>
        <dbReference type="Proteomes" id="UP000291469"/>
    </source>
</evidence>
<feature type="transmembrane region" description="Helical" evidence="6">
    <location>
        <begin position="419"/>
        <end position="441"/>
    </location>
</feature>
<keyword evidence="2 6" id="KW-0812">Transmembrane</keyword>
<protein>
    <submittedName>
        <fullName evidence="7">Xanthine permease</fullName>
    </submittedName>
</protein>
<feature type="compositionally biased region" description="Gly residues" evidence="5">
    <location>
        <begin position="476"/>
        <end position="486"/>
    </location>
</feature>
<feature type="transmembrane region" description="Helical" evidence="6">
    <location>
        <begin position="110"/>
        <end position="129"/>
    </location>
</feature>
<feature type="transmembrane region" description="Helical" evidence="6">
    <location>
        <begin position="21"/>
        <end position="42"/>
    </location>
</feature>
<gene>
    <name evidence="7" type="ORF">ER308_05765</name>
</gene>
<comment type="subcellular location">
    <subcellularLocation>
        <location evidence="1">Membrane</location>
        <topology evidence="1">Multi-pass membrane protein</topology>
    </subcellularLocation>
</comment>
<feature type="transmembrane region" description="Helical" evidence="6">
    <location>
        <begin position="164"/>
        <end position="183"/>
    </location>
</feature>
<evidence type="ECO:0000256" key="6">
    <source>
        <dbReference type="SAM" id="Phobius"/>
    </source>
</evidence>
<feature type="transmembrane region" description="Helical" evidence="6">
    <location>
        <begin position="240"/>
        <end position="262"/>
    </location>
</feature>
<keyword evidence="8" id="KW-1185">Reference proteome</keyword>
<feature type="transmembrane region" description="Helical" evidence="6">
    <location>
        <begin position="329"/>
        <end position="352"/>
    </location>
</feature>
<dbReference type="GO" id="GO:0015205">
    <property type="term" value="F:nucleobase transmembrane transporter activity"/>
    <property type="evidence" value="ECO:0007669"/>
    <property type="project" value="UniProtKB-ARBA"/>
</dbReference>
<feature type="transmembrane region" description="Helical" evidence="6">
    <location>
        <begin position="190"/>
        <end position="216"/>
    </location>
</feature>
<dbReference type="EMBL" id="CP036402">
    <property type="protein sequence ID" value="QBI21930.1"/>
    <property type="molecule type" value="Genomic_DNA"/>
</dbReference>
<feature type="transmembrane region" description="Helical" evidence="6">
    <location>
        <begin position="79"/>
        <end position="98"/>
    </location>
</feature>
<feature type="transmembrane region" description="Helical" evidence="6">
    <location>
        <begin position="54"/>
        <end position="72"/>
    </location>
</feature>
<evidence type="ECO:0000256" key="3">
    <source>
        <dbReference type="ARBA" id="ARBA00022989"/>
    </source>
</evidence>
<name>A0A411YL77_9ACTN</name>
<evidence type="ECO:0000256" key="2">
    <source>
        <dbReference type="ARBA" id="ARBA00022692"/>
    </source>
</evidence>
<sequence>MMGKEQMRYALDDVPKPVTMLGLGIQHVLTMFGATIAVPLLLGPEMGASPQEQAVLISSVMIASGIATFLQVRIGTRLPLIQGVSFAFLGPFFAIIAANPDGVTDAMPVIAGAIMAGSLVQILLGYSTLFGKVRQFVSPVVIGPVIALIGLALFDAAADNAAGGWPLAVITIVLGITFTLILAQKIKFFALFPILLAIVVTYVIAVGLTGAGVFAADSAQAVDFGPVGDAAWFRDPTTLIFPWGLPNFVTGAVIGTLAGFLASMIESFGDYFAVARAAGAGEPSEKQVNRGIGAEGIGCFISGLVGGFSSTSYTENIGLVGLTRVASRVVVYTAAAILLVVGLFERFGAAVATLPTPIVGGLYFLLFGLIASIGISQSTRADLTSQRNLMIMGFILFAGLSVPYYFAEYEPVLTGIDELDGIITTVGTTGMAVAAILGLILDNIIPGTKVERGLQAAGTAPTEASEPIDPNNPDQGQGGGPWGGQA</sequence>
<evidence type="ECO:0000313" key="7">
    <source>
        <dbReference type="EMBL" id="QBI21930.1"/>
    </source>
</evidence>
<dbReference type="PANTHER" id="PTHR11119">
    <property type="entry name" value="XANTHINE-URACIL / VITAMIN C PERMEASE FAMILY MEMBER"/>
    <property type="match status" value="1"/>
</dbReference>
<dbReference type="GO" id="GO:0016020">
    <property type="term" value="C:membrane"/>
    <property type="evidence" value="ECO:0007669"/>
    <property type="project" value="UniProtKB-SubCell"/>
</dbReference>
<dbReference type="OrthoDB" id="9779092at2"/>
<feature type="transmembrane region" description="Helical" evidence="6">
    <location>
        <begin position="136"/>
        <end position="158"/>
    </location>
</feature>
<evidence type="ECO:0000256" key="4">
    <source>
        <dbReference type="ARBA" id="ARBA00023136"/>
    </source>
</evidence>
<accession>A0A411YL77</accession>
<evidence type="ECO:0000256" key="1">
    <source>
        <dbReference type="ARBA" id="ARBA00004141"/>
    </source>
</evidence>
<dbReference type="AlphaFoldDB" id="A0A411YL77"/>
<dbReference type="InterPro" id="IPR006043">
    <property type="entry name" value="NCS2"/>
</dbReference>
<keyword evidence="4 6" id="KW-0472">Membrane</keyword>
<keyword evidence="3 6" id="KW-1133">Transmembrane helix</keyword>
<evidence type="ECO:0000256" key="5">
    <source>
        <dbReference type="SAM" id="MobiDB-lite"/>
    </source>
</evidence>